<reference evidence="1 2" key="1">
    <citation type="submission" date="2014-04" db="EMBL/GenBank/DDBJ databases">
        <authorList>
            <consortium name="DOE Joint Genome Institute"/>
            <person name="Kuo A."/>
            <person name="Kohler A."/>
            <person name="Costa M.D."/>
            <person name="Nagy L.G."/>
            <person name="Floudas D."/>
            <person name="Copeland A."/>
            <person name="Barry K.W."/>
            <person name="Cichocki N."/>
            <person name="Veneault-Fourrey C."/>
            <person name="LaButti K."/>
            <person name="Lindquist E.A."/>
            <person name="Lipzen A."/>
            <person name="Lundell T."/>
            <person name="Morin E."/>
            <person name="Murat C."/>
            <person name="Sun H."/>
            <person name="Tunlid A."/>
            <person name="Henrissat B."/>
            <person name="Grigoriev I.V."/>
            <person name="Hibbett D.S."/>
            <person name="Martin F."/>
            <person name="Nordberg H.P."/>
            <person name="Cantor M.N."/>
            <person name="Hua S.X."/>
        </authorList>
    </citation>
    <scope>NUCLEOTIDE SEQUENCE [LARGE SCALE GENOMIC DNA]</scope>
    <source>
        <strain evidence="1 2">Marx 270</strain>
    </source>
</reference>
<gene>
    <name evidence="1" type="ORF">M404DRAFT_25625</name>
</gene>
<dbReference type="AlphaFoldDB" id="A0A0C3PBE3"/>
<keyword evidence="2" id="KW-1185">Reference proteome</keyword>
<dbReference type="EMBL" id="KN831968">
    <property type="protein sequence ID" value="KIO05004.1"/>
    <property type="molecule type" value="Genomic_DNA"/>
</dbReference>
<proteinExistence type="predicted"/>
<dbReference type="InParanoid" id="A0A0C3PBE3"/>
<evidence type="ECO:0000313" key="2">
    <source>
        <dbReference type="Proteomes" id="UP000054217"/>
    </source>
</evidence>
<sequence>MALQSLKIVVIWRTQVPPLVPCLHTFSLSFTAQEPLQLQLPLSSAAATSDTSSSSSGLMEQLLFSTAAFSGFQDAIAALQDEVEKTHVPNN</sequence>
<organism evidence="1 2">
    <name type="scientific">Pisolithus tinctorius Marx 270</name>
    <dbReference type="NCBI Taxonomy" id="870435"/>
    <lineage>
        <taxon>Eukaryota</taxon>
        <taxon>Fungi</taxon>
        <taxon>Dikarya</taxon>
        <taxon>Basidiomycota</taxon>
        <taxon>Agaricomycotina</taxon>
        <taxon>Agaricomycetes</taxon>
        <taxon>Agaricomycetidae</taxon>
        <taxon>Boletales</taxon>
        <taxon>Sclerodermatineae</taxon>
        <taxon>Pisolithaceae</taxon>
        <taxon>Pisolithus</taxon>
    </lineage>
</organism>
<reference evidence="2" key="2">
    <citation type="submission" date="2015-01" db="EMBL/GenBank/DDBJ databases">
        <title>Evolutionary Origins and Diversification of the Mycorrhizal Mutualists.</title>
        <authorList>
            <consortium name="DOE Joint Genome Institute"/>
            <consortium name="Mycorrhizal Genomics Consortium"/>
            <person name="Kohler A."/>
            <person name="Kuo A."/>
            <person name="Nagy L.G."/>
            <person name="Floudas D."/>
            <person name="Copeland A."/>
            <person name="Barry K.W."/>
            <person name="Cichocki N."/>
            <person name="Veneault-Fourrey C."/>
            <person name="LaButti K."/>
            <person name="Lindquist E.A."/>
            <person name="Lipzen A."/>
            <person name="Lundell T."/>
            <person name="Morin E."/>
            <person name="Murat C."/>
            <person name="Riley R."/>
            <person name="Ohm R."/>
            <person name="Sun H."/>
            <person name="Tunlid A."/>
            <person name="Henrissat B."/>
            <person name="Grigoriev I.V."/>
            <person name="Hibbett D.S."/>
            <person name="Martin F."/>
        </authorList>
    </citation>
    <scope>NUCLEOTIDE SEQUENCE [LARGE SCALE GENOMIC DNA]</scope>
    <source>
        <strain evidence="2">Marx 270</strain>
    </source>
</reference>
<evidence type="ECO:0000313" key="1">
    <source>
        <dbReference type="EMBL" id="KIO05004.1"/>
    </source>
</evidence>
<accession>A0A0C3PBE3</accession>
<dbReference type="Proteomes" id="UP000054217">
    <property type="component" value="Unassembled WGS sequence"/>
</dbReference>
<name>A0A0C3PBE3_PISTI</name>
<dbReference type="HOGENOM" id="CLU_2427921_0_0_1"/>
<protein>
    <submittedName>
        <fullName evidence="1">Uncharacterized protein</fullName>
    </submittedName>
</protein>